<dbReference type="InterPro" id="IPR017853">
    <property type="entry name" value="GH"/>
</dbReference>
<gene>
    <name evidence="10" type="ORF">BMF94_5921</name>
</gene>
<keyword evidence="6 10" id="KW-0326">Glycosidase</keyword>
<dbReference type="AlphaFoldDB" id="A0A2S5B2L6"/>
<dbReference type="SMART" id="SM00642">
    <property type="entry name" value="Aamy"/>
    <property type="match status" value="1"/>
</dbReference>
<dbReference type="InterPro" id="IPR013780">
    <property type="entry name" value="Glyco_hydro_b"/>
</dbReference>
<dbReference type="STRING" id="741276.A0A2S5B2L6"/>
<keyword evidence="11" id="KW-1185">Reference proteome</keyword>
<comment type="cofactor">
    <cofactor evidence="1">
        <name>Ca(2+)</name>
        <dbReference type="ChEBI" id="CHEBI:29108"/>
    </cofactor>
</comment>
<feature type="domain" description="Glycosyl hydrolase family 13 catalytic" evidence="9">
    <location>
        <begin position="93"/>
        <end position="483"/>
    </location>
</feature>
<dbReference type="EMBL" id="PJQD01000088">
    <property type="protein sequence ID" value="POY70996.1"/>
    <property type="molecule type" value="Genomic_DNA"/>
</dbReference>
<dbReference type="PANTHER" id="PTHR43447">
    <property type="entry name" value="ALPHA-AMYLASE"/>
    <property type="match status" value="1"/>
</dbReference>
<reference evidence="10 11" key="1">
    <citation type="journal article" date="2018" name="Front. Microbiol.">
        <title>Prospects for Fungal Bioremediation of Acidic Radioactive Waste Sites: Characterization and Genome Sequence of Rhodotorula taiwanensis MD1149.</title>
        <authorList>
            <person name="Tkavc R."/>
            <person name="Matrosova V.Y."/>
            <person name="Grichenko O.E."/>
            <person name="Gostincar C."/>
            <person name="Volpe R.P."/>
            <person name="Klimenkova P."/>
            <person name="Gaidamakova E.K."/>
            <person name="Zhou C.E."/>
            <person name="Stewart B.J."/>
            <person name="Lyman M.G."/>
            <person name="Malfatti S.A."/>
            <person name="Rubinfeld B."/>
            <person name="Courtot M."/>
            <person name="Singh J."/>
            <person name="Dalgard C.L."/>
            <person name="Hamilton T."/>
            <person name="Frey K.G."/>
            <person name="Gunde-Cimerman N."/>
            <person name="Dugan L."/>
            <person name="Daly M.J."/>
        </authorList>
    </citation>
    <scope>NUCLEOTIDE SEQUENCE [LARGE SCALE GENOMIC DNA]</scope>
    <source>
        <strain evidence="10 11">MD1149</strain>
    </source>
</reference>
<evidence type="ECO:0000256" key="2">
    <source>
        <dbReference type="ARBA" id="ARBA00008061"/>
    </source>
</evidence>
<keyword evidence="3" id="KW-0479">Metal-binding</keyword>
<comment type="similarity">
    <text evidence="2">Belongs to the glycosyl hydrolase 13 family.</text>
</comment>
<evidence type="ECO:0000256" key="6">
    <source>
        <dbReference type="ARBA" id="ARBA00023295"/>
    </source>
</evidence>
<dbReference type="InterPro" id="IPR013776">
    <property type="entry name" value="A-amylase_thermo"/>
</dbReference>
<evidence type="ECO:0000313" key="10">
    <source>
        <dbReference type="EMBL" id="POY70996.1"/>
    </source>
</evidence>
<evidence type="ECO:0000256" key="7">
    <source>
        <dbReference type="SAM" id="MobiDB-lite"/>
    </source>
</evidence>
<keyword evidence="5" id="KW-0119">Carbohydrate metabolism</keyword>
<dbReference type="CDD" id="cd11318">
    <property type="entry name" value="AmyAc_bac_fung_AmyA"/>
    <property type="match status" value="1"/>
</dbReference>
<dbReference type="PIRSF" id="PIRSF001021">
    <property type="entry name" value="Alph-amls_thrmst"/>
    <property type="match status" value="1"/>
</dbReference>
<dbReference type="Proteomes" id="UP000237144">
    <property type="component" value="Unassembled WGS sequence"/>
</dbReference>
<dbReference type="Pfam" id="PF00128">
    <property type="entry name" value="Alpha-amylase"/>
    <property type="match status" value="1"/>
</dbReference>
<keyword evidence="4 10" id="KW-0378">Hydrolase</keyword>
<evidence type="ECO:0000313" key="11">
    <source>
        <dbReference type="Proteomes" id="UP000237144"/>
    </source>
</evidence>
<evidence type="ECO:0000256" key="3">
    <source>
        <dbReference type="ARBA" id="ARBA00022723"/>
    </source>
</evidence>
<accession>A0A2S5B2L6</accession>
<dbReference type="NCBIfam" id="NF006969">
    <property type="entry name" value="PRK09441.1-2"/>
    <property type="match status" value="1"/>
</dbReference>
<dbReference type="InterPro" id="IPR006047">
    <property type="entry name" value="GH13_cat_dom"/>
</dbReference>
<dbReference type="GO" id="GO:0005975">
    <property type="term" value="P:carbohydrate metabolic process"/>
    <property type="evidence" value="ECO:0007669"/>
    <property type="project" value="InterPro"/>
</dbReference>
<dbReference type="SUPFAM" id="SSF51011">
    <property type="entry name" value="Glycosyl hydrolase domain"/>
    <property type="match status" value="1"/>
</dbReference>
<proteinExistence type="inferred from homology"/>
<dbReference type="Gene3D" id="2.60.40.1180">
    <property type="entry name" value="Golgi alpha-mannosidase II"/>
    <property type="match status" value="1"/>
</dbReference>
<dbReference type="SUPFAM" id="SSF51445">
    <property type="entry name" value="(Trans)glycosidases"/>
    <property type="match status" value="1"/>
</dbReference>
<protein>
    <submittedName>
        <fullName evidence="10">Putative Alpha-amylase</fullName>
        <ecNumber evidence="10">3.2.1.1</ecNumber>
    </submittedName>
</protein>
<dbReference type="EC" id="3.2.1.1" evidence="10"/>
<dbReference type="NCBIfam" id="NF006968">
    <property type="entry name" value="PRK09441.1-1"/>
    <property type="match status" value="1"/>
</dbReference>
<feature type="non-terminal residue" evidence="10">
    <location>
        <position position="1"/>
    </location>
</feature>
<evidence type="ECO:0000256" key="5">
    <source>
        <dbReference type="ARBA" id="ARBA00023277"/>
    </source>
</evidence>
<comment type="caution">
    <text evidence="10">The sequence shown here is derived from an EMBL/GenBank/DDBJ whole genome shotgun (WGS) entry which is preliminary data.</text>
</comment>
<organism evidence="10 11">
    <name type="scientific">Rhodotorula taiwanensis</name>
    <dbReference type="NCBI Taxonomy" id="741276"/>
    <lineage>
        <taxon>Eukaryota</taxon>
        <taxon>Fungi</taxon>
        <taxon>Dikarya</taxon>
        <taxon>Basidiomycota</taxon>
        <taxon>Pucciniomycotina</taxon>
        <taxon>Microbotryomycetes</taxon>
        <taxon>Sporidiobolales</taxon>
        <taxon>Sporidiobolaceae</taxon>
        <taxon>Rhodotorula</taxon>
    </lineage>
</organism>
<evidence type="ECO:0000256" key="4">
    <source>
        <dbReference type="ARBA" id="ARBA00022801"/>
    </source>
</evidence>
<evidence type="ECO:0000259" key="9">
    <source>
        <dbReference type="SMART" id="SM00642"/>
    </source>
</evidence>
<sequence length="579" mass="65337">AARERSALALLAFPVSLSLSLSLLQFLTYTIDDMSTKPEIARKSSINAPTGPPVDAVPFDPPKPADQPKRTQAWRANARGLGKGDEEAGTTNYTACQAFEWYTEGNGKHWNWLKEKAPEFAEMGITAVWIPPPYKCDTKDSTGYSPYDLWDLGEFDQKGAVETKYGTKQELLDMIKAMKENDAVLNHKAGADRPETFKVIEVDQEDRTKEISEPFDIEGWTGFDFEGRGDKYSKLKWNFEHFNGVDYDNKTQKNGIFKILGENKGWNKHVDRSEKGVFDYLMSANIDVSHPIVREDLINWGKWLIKETGADGFRFDAVRHIDEVFLSEFVRAVRDDNDNCVGEFWMPDVDVINGYLDKFPEQFSCFDAPLHDNFYQASMQNENYDLRQIFDNTLVKTRPMDAVTIVANHDTQPGQTCEAPVGAWFAPLAYSLILLRGDGYPSIFLGDLVGCKSDPPVEPVSQLADFARARKWFAYGPTRDYWDHPNCVGWVREGDKEHDGCAVVMCNGTEDGSKRMQIQGNDEHKGEEWIDVLGWSGDKTITIGDDGWADFTCPAKSVSIWVKKGARGLDAFKNAPKQE</sequence>
<feature type="region of interest" description="Disordered" evidence="7">
    <location>
        <begin position="43"/>
        <end position="69"/>
    </location>
</feature>
<dbReference type="Gene3D" id="2.40.30.140">
    <property type="match status" value="1"/>
</dbReference>
<dbReference type="Gene3D" id="3.20.20.80">
    <property type="entry name" value="Glycosidases"/>
    <property type="match status" value="1"/>
</dbReference>
<dbReference type="GO" id="GO:0005509">
    <property type="term" value="F:calcium ion binding"/>
    <property type="evidence" value="ECO:0007669"/>
    <property type="project" value="InterPro"/>
</dbReference>
<evidence type="ECO:0000256" key="8">
    <source>
        <dbReference type="SAM" id="SignalP"/>
    </source>
</evidence>
<feature type="chain" id="PRO_5015527736" evidence="8">
    <location>
        <begin position="21"/>
        <end position="579"/>
    </location>
</feature>
<name>A0A2S5B2L6_9BASI</name>
<evidence type="ECO:0000256" key="1">
    <source>
        <dbReference type="ARBA" id="ARBA00001913"/>
    </source>
</evidence>
<keyword evidence="8" id="KW-0732">Signal</keyword>
<feature type="signal peptide" evidence="8">
    <location>
        <begin position="1"/>
        <end position="20"/>
    </location>
</feature>
<dbReference type="OrthoDB" id="550577at2759"/>
<dbReference type="GO" id="GO:0004556">
    <property type="term" value="F:alpha-amylase activity"/>
    <property type="evidence" value="ECO:0007669"/>
    <property type="project" value="UniProtKB-EC"/>
</dbReference>